<dbReference type="InterPro" id="IPR032840">
    <property type="entry name" value="CFAP91_dom"/>
</dbReference>
<reference evidence="9 10" key="1">
    <citation type="journal article" date="2007" name="Nature">
        <title>Evolution of genes and genomes on the Drosophila phylogeny.</title>
        <authorList>
            <consortium name="Drosophila 12 Genomes Consortium"/>
            <person name="Clark A.G."/>
            <person name="Eisen M.B."/>
            <person name="Smith D.R."/>
            <person name="Bergman C.M."/>
            <person name="Oliver B."/>
            <person name="Markow T.A."/>
            <person name="Kaufman T.C."/>
            <person name="Kellis M."/>
            <person name="Gelbart W."/>
            <person name="Iyer V.N."/>
            <person name="Pollard D.A."/>
            <person name="Sackton T.B."/>
            <person name="Larracuente A.M."/>
            <person name="Singh N.D."/>
            <person name="Abad J.P."/>
            <person name="Abt D.N."/>
            <person name="Adryan B."/>
            <person name="Aguade M."/>
            <person name="Akashi H."/>
            <person name="Anderson W.W."/>
            <person name="Aquadro C.F."/>
            <person name="Ardell D.H."/>
            <person name="Arguello R."/>
            <person name="Artieri C.G."/>
            <person name="Barbash D.A."/>
            <person name="Barker D."/>
            <person name="Barsanti P."/>
            <person name="Batterham P."/>
            <person name="Batzoglou S."/>
            <person name="Begun D."/>
            <person name="Bhutkar A."/>
            <person name="Blanco E."/>
            <person name="Bosak S.A."/>
            <person name="Bradley R.K."/>
            <person name="Brand A.D."/>
            <person name="Brent M.R."/>
            <person name="Brooks A.N."/>
            <person name="Brown R.H."/>
            <person name="Butlin R.K."/>
            <person name="Caggese C."/>
            <person name="Calvi B.R."/>
            <person name="Bernardo de Carvalho A."/>
            <person name="Caspi A."/>
            <person name="Castrezana S."/>
            <person name="Celniker S.E."/>
            <person name="Chang J.L."/>
            <person name="Chapple C."/>
            <person name="Chatterji S."/>
            <person name="Chinwalla A."/>
            <person name="Civetta A."/>
            <person name="Clifton S.W."/>
            <person name="Comeron J.M."/>
            <person name="Costello J.C."/>
            <person name="Coyne J.A."/>
            <person name="Daub J."/>
            <person name="David R.G."/>
            <person name="Delcher A.L."/>
            <person name="Delehaunty K."/>
            <person name="Do C.B."/>
            <person name="Ebling H."/>
            <person name="Edwards K."/>
            <person name="Eickbush T."/>
            <person name="Evans J.D."/>
            <person name="Filipski A."/>
            <person name="Findeiss S."/>
            <person name="Freyhult E."/>
            <person name="Fulton L."/>
            <person name="Fulton R."/>
            <person name="Garcia A.C."/>
            <person name="Gardiner A."/>
            <person name="Garfield D.A."/>
            <person name="Garvin B.E."/>
            <person name="Gibson G."/>
            <person name="Gilbert D."/>
            <person name="Gnerre S."/>
            <person name="Godfrey J."/>
            <person name="Good R."/>
            <person name="Gotea V."/>
            <person name="Gravely B."/>
            <person name="Greenberg A.J."/>
            <person name="Griffiths-Jones S."/>
            <person name="Gross S."/>
            <person name="Guigo R."/>
            <person name="Gustafson E.A."/>
            <person name="Haerty W."/>
            <person name="Hahn M.W."/>
            <person name="Halligan D.L."/>
            <person name="Halpern A.L."/>
            <person name="Halter G.M."/>
            <person name="Han M.V."/>
            <person name="Heger A."/>
            <person name="Hillier L."/>
            <person name="Hinrichs A.S."/>
            <person name="Holmes I."/>
            <person name="Hoskins R.A."/>
            <person name="Hubisz M.J."/>
            <person name="Hultmark D."/>
            <person name="Huntley M.A."/>
            <person name="Jaffe D.B."/>
            <person name="Jagadeeshan S."/>
            <person name="Jeck W.R."/>
            <person name="Johnson J."/>
            <person name="Jones C.D."/>
            <person name="Jordan W.C."/>
            <person name="Karpen G.H."/>
            <person name="Kataoka E."/>
            <person name="Keightley P.D."/>
            <person name="Kheradpour P."/>
            <person name="Kirkness E.F."/>
            <person name="Koerich L.B."/>
            <person name="Kristiansen K."/>
            <person name="Kudrna D."/>
            <person name="Kulathinal R.J."/>
            <person name="Kumar S."/>
            <person name="Kwok R."/>
            <person name="Lander E."/>
            <person name="Langley C.H."/>
            <person name="Lapoint R."/>
            <person name="Lazzaro B.P."/>
            <person name="Lee S.J."/>
            <person name="Levesque L."/>
            <person name="Li R."/>
            <person name="Lin C.F."/>
            <person name="Lin M.F."/>
            <person name="Lindblad-Toh K."/>
            <person name="Llopart A."/>
            <person name="Long M."/>
            <person name="Low L."/>
            <person name="Lozovsky E."/>
            <person name="Lu J."/>
            <person name="Luo M."/>
            <person name="Machado C.A."/>
            <person name="Makalowski W."/>
            <person name="Marzo M."/>
            <person name="Matsuda M."/>
            <person name="Matzkin L."/>
            <person name="McAllister B."/>
            <person name="McBride C.S."/>
            <person name="McKernan B."/>
            <person name="McKernan K."/>
            <person name="Mendez-Lago M."/>
            <person name="Minx P."/>
            <person name="Mollenhauer M.U."/>
            <person name="Montooth K."/>
            <person name="Mount S.M."/>
            <person name="Mu X."/>
            <person name="Myers E."/>
            <person name="Negre B."/>
            <person name="Newfeld S."/>
            <person name="Nielsen R."/>
            <person name="Noor M.A."/>
            <person name="O'Grady P."/>
            <person name="Pachter L."/>
            <person name="Papaceit M."/>
            <person name="Parisi M.J."/>
            <person name="Parisi M."/>
            <person name="Parts L."/>
            <person name="Pedersen J.S."/>
            <person name="Pesole G."/>
            <person name="Phillippy A.M."/>
            <person name="Ponting C.P."/>
            <person name="Pop M."/>
            <person name="Porcelli D."/>
            <person name="Powell J.R."/>
            <person name="Prohaska S."/>
            <person name="Pruitt K."/>
            <person name="Puig M."/>
            <person name="Quesneville H."/>
            <person name="Ram K.R."/>
            <person name="Rand D."/>
            <person name="Rasmussen M.D."/>
            <person name="Reed L.K."/>
            <person name="Reenan R."/>
            <person name="Reily A."/>
            <person name="Remington K.A."/>
            <person name="Rieger T.T."/>
            <person name="Ritchie M.G."/>
            <person name="Robin C."/>
            <person name="Rogers Y.H."/>
            <person name="Rohde C."/>
            <person name="Rozas J."/>
            <person name="Rubenfield M.J."/>
            <person name="Ruiz A."/>
            <person name="Russo S."/>
            <person name="Salzberg S.L."/>
            <person name="Sanchez-Gracia A."/>
            <person name="Saranga D.J."/>
            <person name="Sato H."/>
            <person name="Schaeffer S.W."/>
            <person name="Schatz M.C."/>
            <person name="Schlenke T."/>
            <person name="Schwartz R."/>
            <person name="Segarra C."/>
            <person name="Singh R.S."/>
            <person name="Sirot L."/>
            <person name="Sirota M."/>
            <person name="Sisneros N.B."/>
            <person name="Smith C.D."/>
            <person name="Smith T.F."/>
            <person name="Spieth J."/>
            <person name="Stage D.E."/>
            <person name="Stark A."/>
            <person name="Stephan W."/>
            <person name="Strausberg R.L."/>
            <person name="Strempel S."/>
            <person name="Sturgill D."/>
            <person name="Sutton G."/>
            <person name="Sutton G.G."/>
            <person name="Tao W."/>
            <person name="Teichmann S."/>
            <person name="Tobari Y.N."/>
            <person name="Tomimura Y."/>
            <person name="Tsolas J.M."/>
            <person name="Valente V.L."/>
            <person name="Venter E."/>
            <person name="Venter J.C."/>
            <person name="Vicario S."/>
            <person name="Vieira F.G."/>
            <person name="Vilella A.J."/>
            <person name="Villasante A."/>
            <person name="Walenz B."/>
            <person name="Wang J."/>
            <person name="Wasserman M."/>
            <person name="Watts T."/>
            <person name="Wilson D."/>
            <person name="Wilson R.K."/>
            <person name="Wing R.A."/>
            <person name="Wolfner M.F."/>
            <person name="Wong A."/>
            <person name="Wong G.K."/>
            <person name="Wu C.I."/>
            <person name="Wu G."/>
            <person name="Yamamoto D."/>
            <person name="Yang H.P."/>
            <person name="Yang S.P."/>
            <person name="Yorke J.A."/>
            <person name="Yoshida K."/>
            <person name="Zdobnov E."/>
            <person name="Zhang P."/>
            <person name="Zhang Y."/>
            <person name="Zimin A.V."/>
            <person name="Baldwin J."/>
            <person name="Abdouelleil A."/>
            <person name="Abdulkadir J."/>
            <person name="Abebe A."/>
            <person name="Abera B."/>
            <person name="Abreu J."/>
            <person name="Acer S.C."/>
            <person name="Aftuck L."/>
            <person name="Alexander A."/>
            <person name="An P."/>
            <person name="Anderson E."/>
            <person name="Anderson S."/>
            <person name="Arachi H."/>
            <person name="Azer M."/>
            <person name="Bachantsang P."/>
            <person name="Barry A."/>
            <person name="Bayul T."/>
            <person name="Berlin A."/>
            <person name="Bessette D."/>
            <person name="Bloom T."/>
            <person name="Blye J."/>
            <person name="Boguslavskiy L."/>
            <person name="Bonnet C."/>
            <person name="Boukhgalter B."/>
            <person name="Bourzgui I."/>
            <person name="Brown A."/>
            <person name="Cahill P."/>
            <person name="Channer S."/>
            <person name="Cheshatsang Y."/>
            <person name="Chuda L."/>
            <person name="Citroen M."/>
            <person name="Collymore A."/>
            <person name="Cooke P."/>
            <person name="Costello M."/>
            <person name="D'Aco K."/>
            <person name="Daza R."/>
            <person name="De Haan G."/>
            <person name="DeGray S."/>
            <person name="DeMaso C."/>
            <person name="Dhargay N."/>
            <person name="Dooley K."/>
            <person name="Dooley E."/>
            <person name="Doricent M."/>
            <person name="Dorje P."/>
            <person name="Dorjee K."/>
            <person name="Dupes A."/>
            <person name="Elong R."/>
            <person name="Falk J."/>
            <person name="Farina A."/>
            <person name="Faro S."/>
            <person name="Ferguson D."/>
            <person name="Fisher S."/>
            <person name="Foley C.D."/>
            <person name="Franke A."/>
            <person name="Friedrich D."/>
            <person name="Gadbois L."/>
            <person name="Gearin G."/>
            <person name="Gearin C.R."/>
            <person name="Giannoukos G."/>
            <person name="Goode T."/>
            <person name="Graham J."/>
            <person name="Grandbois E."/>
            <person name="Grewal S."/>
            <person name="Gyaltsen K."/>
            <person name="Hafez N."/>
            <person name="Hagos B."/>
            <person name="Hall J."/>
            <person name="Henson C."/>
            <person name="Hollinger A."/>
            <person name="Honan T."/>
            <person name="Huard M.D."/>
            <person name="Hughes L."/>
            <person name="Hurhula B."/>
            <person name="Husby M.E."/>
            <person name="Kamat A."/>
            <person name="Kanga B."/>
            <person name="Kashin S."/>
            <person name="Khazanovich D."/>
            <person name="Kisner P."/>
            <person name="Lance K."/>
            <person name="Lara M."/>
            <person name="Lee W."/>
            <person name="Lennon N."/>
            <person name="Letendre F."/>
            <person name="LeVine R."/>
            <person name="Lipovsky A."/>
            <person name="Liu X."/>
            <person name="Liu J."/>
            <person name="Liu S."/>
            <person name="Lokyitsang T."/>
            <person name="Lokyitsang Y."/>
            <person name="Lubonja R."/>
            <person name="Lui A."/>
            <person name="MacDonald P."/>
            <person name="Magnisalis V."/>
            <person name="Maru K."/>
            <person name="Matthews C."/>
            <person name="McCusker W."/>
            <person name="McDonough S."/>
            <person name="Mehta T."/>
            <person name="Meldrim J."/>
            <person name="Meneus L."/>
            <person name="Mihai O."/>
            <person name="Mihalev A."/>
            <person name="Mihova T."/>
            <person name="Mittelman R."/>
            <person name="Mlenga V."/>
            <person name="Montmayeur A."/>
            <person name="Mulrain L."/>
            <person name="Navidi A."/>
            <person name="Naylor J."/>
            <person name="Negash T."/>
            <person name="Nguyen T."/>
            <person name="Nguyen N."/>
            <person name="Nicol R."/>
            <person name="Norbu C."/>
            <person name="Norbu N."/>
            <person name="Novod N."/>
            <person name="O'Neill B."/>
            <person name="Osman S."/>
            <person name="Markiewicz E."/>
            <person name="Oyono O.L."/>
            <person name="Patti C."/>
            <person name="Phunkhang P."/>
            <person name="Pierre F."/>
            <person name="Priest M."/>
            <person name="Raghuraman S."/>
            <person name="Rege F."/>
            <person name="Reyes R."/>
            <person name="Rise C."/>
            <person name="Rogov P."/>
            <person name="Ross K."/>
            <person name="Ryan E."/>
            <person name="Settipalli S."/>
            <person name="Shea T."/>
            <person name="Sherpa N."/>
            <person name="Shi L."/>
            <person name="Shih D."/>
            <person name="Sparrow T."/>
            <person name="Spaulding J."/>
            <person name="Stalker J."/>
            <person name="Stange-Thomann N."/>
            <person name="Stavropoulos S."/>
            <person name="Stone C."/>
            <person name="Strader C."/>
            <person name="Tesfaye S."/>
            <person name="Thomson T."/>
            <person name="Thoulutsang Y."/>
            <person name="Thoulutsang D."/>
            <person name="Topham K."/>
            <person name="Topping I."/>
            <person name="Tsamla T."/>
            <person name="Vassiliev H."/>
            <person name="Vo A."/>
            <person name="Wangchuk T."/>
            <person name="Wangdi T."/>
            <person name="Weiand M."/>
            <person name="Wilkinson J."/>
            <person name="Wilson A."/>
            <person name="Yadav S."/>
            <person name="Young G."/>
            <person name="Yu Q."/>
            <person name="Zembek L."/>
            <person name="Zhong D."/>
            <person name="Zimmer A."/>
            <person name="Zwirko Z."/>
            <person name="Jaffe D.B."/>
            <person name="Alvarez P."/>
            <person name="Brockman W."/>
            <person name="Butler J."/>
            <person name="Chin C."/>
            <person name="Gnerre S."/>
            <person name="Grabherr M."/>
            <person name="Kleber M."/>
            <person name="Mauceli E."/>
            <person name="MacCallum I."/>
        </authorList>
    </citation>
    <scope>NUCLEOTIDE SEQUENCE [LARGE SCALE GENOMIC DNA]</scope>
    <source>
        <strain evidence="10">Rob3c / Tucson 14021-0248.25</strain>
    </source>
</reference>
<evidence type="ECO:0000259" key="8">
    <source>
        <dbReference type="Pfam" id="PF14738"/>
    </source>
</evidence>
<feature type="domain" description="CFAP91" evidence="8">
    <location>
        <begin position="166"/>
        <end position="312"/>
    </location>
</feature>
<evidence type="ECO:0000256" key="1">
    <source>
        <dbReference type="ARBA" id="ARBA00004430"/>
    </source>
</evidence>
<dbReference type="EMBL" id="CH480822">
    <property type="protein sequence ID" value="EDW55577.1"/>
    <property type="molecule type" value="Genomic_DNA"/>
</dbReference>
<keyword evidence="2" id="KW-0963">Cytoplasm</keyword>
<feature type="compositionally biased region" description="Basic and acidic residues" evidence="7">
    <location>
        <begin position="98"/>
        <end position="110"/>
    </location>
</feature>
<dbReference type="GO" id="GO:0005930">
    <property type="term" value="C:axoneme"/>
    <property type="evidence" value="ECO:0007669"/>
    <property type="project" value="UniProtKB-SubCell"/>
</dbReference>
<evidence type="ECO:0000256" key="7">
    <source>
        <dbReference type="SAM" id="MobiDB-lite"/>
    </source>
</evidence>
<proteinExistence type="inferred from homology"/>
<feature type="region of interest" description="Disordered" evidence="7">
    <location>
        <begin position="49"/>
        <end position="110"/>
    </location>
</feature>
<evidence type="ECO:0000256" key="4">
    <source>
        <dbReference type="ARBA" id="ARBA00023273"/>
    </source>
</evidence>
<evidence type="ECO:0000256" key="6">
    <source>
        <dbReference type="ARBA" id="ARBA00029555"/>
    </source>
</evidence>
<evidence type="ECO:0000256" key="3">
    <source>
        <dbReference type="ARBA" id="ARBA00023212"/>
    </source>
</evidence>
<evidence type="ECO:0000313" key="9">
    <source>
        <dbReference type="EMBL" id="EDW55577.1"/>
    </source>
</evidence>
<evidence type="ECO:0000256" key="5">
    <source>
        <dbReference type="ARBA" id="ARBA00029468"/>
    </source>
</evidence>
<dbReference type="AlphaFoldDB" id="B4I5C1"/>
<comment type="subcellular location">
    <subcellularLocation>
        <location evidence="1">Cytoplasm</location>
        <location evidence="1">Cytoskeleton</location>
        <location evidence="1">Cilium axoneme</location>
    </subcellularLocation>
</comment>
<dbReference type="HOGENOM" id="CLU_774500_0_0_1"/>
<keyword evidence="3" id="KW-0206">Cytoskeleton</keyword>
<keyword evidence="4" id="KW-0966">Cell projection</keyword>
<keyword evidence="10" id="KW-1185">Reference proteome</keyword>
<dbReference type="Pfam" id="PF14738">
    <property type="entry name" value="CFAP91"/>
    <property type="match status" value="1"/>
</dbReference>
<dbReference type="Proteomes" id="UP000001292">
    <property type="component" value="Unassembled WGS sequence"/>
</dbReference>
<organism evidence="10">
    <name type="scientific">Drosophila sechellia</name>
    <name type="common">Fruit fly</name>
    <dbReference type="NCBI Taxonomy" id="7238"/>
    <lineage>
        <taxon>Eukaryota</taxon>
        <taxon>Metazoa</taxon>
        <taxon>Ecdysozoa</taxon>
        <taxon>Arthropoda</taxon>
        <taxon>Hexapoda</taxon>
        <taxon>Insecta</taxon>
        <taxon>Pterygota</taxon>
        <taxon>Neoptera</taxon>
        <taxon>Endopterygota</taxon>
        <taxon>Diptera</taxon>
        <taxon>Brachycera</taxon>
        <taxon>Muscomorpha</taxon>
        <taxon>Ephydroidea</taxon>
        <taxon>Drosophilidae</taxon>
        <taxon>Drosophila</taxon>
        <taxon>Sophophora</taxon>
    </lineage>
</organism>
<gene>
    <name evidence="9" type="primary">Dsec\GM17116</name>
    <name evidence="9" type="ORF">Dsec_GM17116</name>
</gene>
<dbReference type="InterPro" id="IPR026720">
    <property type="entry name" value="CFAP91"/>
</dbReference>
<dbReference type="PhylomeDB" id="B4I5C1"/>
<dbReference type="PANTHER" id="PTHR22455">
    <property type="entry name" value="CILIA- AND FLAGELLA-ASSOCIATED PROTEIN 91"/>
    <property type="match status" value="1"/>
</dbReference>
<name>B4I5C1_DROSE</name>
<evidence type="ECO:0000256" key="2">
    <source>
        <dbReference type="ARBA" id="ARBA00022490"/>
    </source>
</evidence>
<feature type="compositionally biased region" description="Polar residues" evidence="7">
    <location>
        <begin position="71"/>
        <end position="97"/>
    </location>
</feature>
<sequence>MPSAKEKRLRRERILQFIRENRELMPISSTTVLKPPTVKKEDTLKQKKRVTFNHGKQRSIGESTRNKDSEQNIGQGLTSCLITRSSDTRLASGTNNPAERDVGKLPRTDSECKFNEPGIFFLQKPHSDFTTQEVKLNAKPLRKELKNKCDFFPKYVDNRPFKDEATQTLYRESSAQTLAFLPEILNNQKSESLELYTLAKLLPGDKPPGLHEVEFLERARRRWKFSKALEDNFKHLLCEARELSIKTQYKEVLEAFEWEQWIQREEDIQQCQMMRLEIVVKMFDKREKAMHNASKARIEKSVQQIEKAAGRMVCARMKLSISVECDATTFSWPKPLESGRNRVPCRLLDHRAPSSTAH</sequence>
<protein>
    <recommendedName>
        <fullName evidence="6">Cilia- and flagella-associated protein 91</fullName>
    </recommendedName>
</protein>
<comment type="similarity">
    <text evidence="5">Belongs to the CFAP91 family.</text>
</comment>
<evidence type="ECO:0000313" key="10">
    <source>
        <dbReference type="Proteomes" id="UP000001292"/>
    </source>
</evidence>
<dbReference type="PANTHER" id="PTHR22455:SF10">
    <property type="entry name" value="CILIA- AND FLAGELLA-ASSOCIATED PROTEIN 91"/>
    <property type="match status" value="1"/>
</dbReference>
<accession>B4I5C1</accession>